<feature type="active site" description="Proton donor" evidence="4">
    <location>
        <position position="40"/>
    </location>
</feature>
<proteinExistence type="inferred from homology"/>
<dbReference type="OrthoDB" id="9768793at2"/>
<dbReference type="PIRSF" id="PIRSF000097">
    <property type="entry name" value="AKR"/>
    <property type="match status" value="1"/>
</dbReference>
<evidence type="ECO:0000313" key="9">
    <source>
        <dbReference type="Proteomes" id="UP000201613"/>
    </source>
</evidence>
<sequence length="266" mass="28494">MKDIPKLGFGTYGRTGDAGIAALEKALEVGYRHLDTAQSYDTEKEVGAAVRNSGLARDDVWITTKIDMANYGPGKLAPSLEASIERLGLTPNLTLLHWPSPNGELPLEVYLDQIVEAKARGLTGEIGVSNFPIALLKSAISRAGEGQILTNQFEVNPLHNNHKLARFCQSVGVLVTCYLPIAKGRLAGEPTAEAIAARHGATVEQIALAWELAKGYAAIPTSSRADRIASNFAARDVTLSAEEISALDALPQQARAIDPDWGPDWD</sequence>
<evidence type="ECO:0000256" key="5">
    <source>
        <dbReference type="PIRSR" id="PIRSR000097-2"/>
    </source>
</evidence>
<keyword evidence="3 8" id="KW-0560">Oxidoreductase</keyword>
<dbReference type="InterPro" id="IPR020471">
    <property type="entry name" value="AKR"/>
</dbReference>
<organism evidence="8 9">
    <name type="scientific">Flavimaricola marinus</name>
    <dbReference type="NCBI Taxonomy" id="1819565"/>
    <lineage>
        <taxon>Bacteria</taxon>
        <taxon>Pseudomonadati</taxon>
        <taxon>Pseudomonadota</taxon>
        <taxon>Alphaproteobacteria</taxon>
        <taxon>Rhodobacterales</taxon>
        <taxon>Paracoccaceae</taxon>
        <taxon>Flavimaricola</taxon>
    </lineage>
</organism>
<keyword evidence="2" id="KW-0521">NADP</keyword>
<evidence type="ECO:0000259" key="7">
    <source>
        <dbReference type="Pfam" id="PF00248"/>
    </source>
</evidence>
<feature type="binding site" evidence="5">
    <location>
        <position position="97"/>
    </location>
    <ligand>
        <name>substrate</name>
    </ligand>
</feature>
<feature type="site" description="Lowers pKa of active site Tyr" evidence="6">
    <location>
        <position position="65"/>
    </location>
</feature>
<evidence type="ECO:0000256" key="1">
    <source>
        <dbReference type="ARBA" id="ARBA00007905"/>
    </source>
</evidence>
<gene>
    <name evidence="8" type="primary">dkgB</name>
    <name evidence="8" type="ORF">LOM8899_00360</name>
</gene>
<keyword evidence="9" id="KW-1185">Reference proteome</keyword>
<dbReference type="AlphaFoldDB" id="A0A238L954"/>
<dbReference type="EC" id="1.1.1.346" evidence="8"/>
<dbReference type="InterPro" id="IPR036812">
    <property type="entry name" value="NAD(P)_OxRdtase_dom_sf"/>
</dbReference>
<dbReference type="EMBL" id="FXZK01000001">
    <property type="protein sequence ID" value="SMY06237.1"/>
    <property type="molecule type" value="Genomic_DNA"/>
</dbReference>
<dbReference type="GO" id="GO:1990002">
    <property type="term" value="F:methylglyoxal reductase (NADPH) (acetol producing) activity"/>
    <property type="evidence" value="ECO:0007669"/>
    <property type="project" value="TreeGrafter"/>
</dbReference>
<dbReference type="PRINTS" id="PR00069">
    <property type="entry name" value="ALDKETRDTASE"/>
</dbReference>
<comment type="similarity">
    <text evidence="1">Belongs to the aldo/keto reductase family.</text>
</comment>
<accession>A0A238L954</accession>
<feature type="domain" description="NADP-dependent oxidoreductase" evidence="7">
    <location>
        <begin position="7"/>
        <end position="250"/>
    </location>
</feature>
<dbReference type="PROSITE" id="PS00798">
    <property type="entry name" value="ALDOKETO_REDUCTASE_1"/>
    <property type="match status" value="1"/>
</dbReference>
<name>A0A238L954_9RHOB</name>
<reference evidence="8 9" key="1">
    <citation type="submission" date="2017-05" db="EMBL/GenBank/DDBJ databases">
        <authorList>
            <person name="Song R."/>
            <person name="Chenine A.L."/>
            <person name="Ruprecht R.M."/>
        </authorList>
    </citation>
    <scope>NUCLEOTIDE SEQUENCE [LARGE SCALE GENOMIC DNA]</scope>
    <source>
        <strain evidence="8 9">CECT 8899</strain>
    </source>
</reference>
<dbReference type="InterPro" id="IPR018170">
    <property type="entry name" value="Aldo/ket_reductase_CS"/>
</dbReference>
<dbReference type="InterPro" id="IPR023210">
    <property type="entry name" value="NADP_OxRdtase_dom"/>
</dbReference>
<evidence type="ECO:0000256" key="6">
    <source>
        <dbReference type="PIRSR" id="PIRSR000097-3"/>
    </source>
</evidence>
<evidence type="ECO:0000313" key="8">
    <source>
        <dbReference type="EMBL" id="SMY06237.1"/>
    </source>
</evidence>
<dbReference type="Gene3D" id="3.20.20.100">
    <property type="entry name" value="NADP-dependent oxidoreductase domain"/>
    <property type="match status" value="1"/>
</dbReference>
<dbReference type="PANTHER" id="PTHR43827:SF3">
    <property type="entry name" value="NADP-DEPENDENT OXIDOREDUCTASE DOMAIN-CONTAINING PROTEIN"/>
    <property type="match status" value="1"/>
</dbReference>
<dbReference type="Pfam" id="PF00248">
    <property type="entry name" value="Aldo_ket_red"/>
    <property type="match status" value="1"/>
</dbReference>
<dbReference type="RefSeq" id="WP_093990436.1">
    <property type="nucleotide sequence ID" value="NZ_FXZK01000001.1"/>
</dbReference>
<dbReference type="GO" id="GO:0051596">
    <property type="term" value="P:methylglyoxal catabolic process"/>
    <property type="evidence" value="ECO:0007669"/>
    <property type="project" value="TreeGrafter"/>
</dbReference>
<dbReference type="Proteomes" id="UP000201613">
    <property type="component" value="Unassembled WGS sequence"/>
</dbReference>
<evidence type="ECO:0000256" key="2">
    <source>
        <dbReference type="ARBA" id="ARBA00022857"/>
    </source>
</evidence>
<dbReference type="SUPFAM" id="SSF51430">
    <property type="entry name" value="NAD(P)-linked oxidoreductase"/>
    <property type="match status" value="1"/>
</dbReference>
<evidence type="ECO:0000256" key="4">
    <source>
        <dbReference type="PIRSR" id="PIRSR000097-1"/>
    </source>
</evidence>
<evidence type="ECO:0000256" key="3">
    <source>
        <dbReference type="ARBA" id="ARBA00023002"/>
    </source>
</evidence>
<dbReference type="PANTHER" id="PTHR43827">
    <property type="entry name" value="2,5-DIKETO-D-GLUCONIC ACID REDUCTASE"/>
    <property type="match status" value="1"/>
</dbReference>
<protein>
    <submittedName>
        <fullName evidence="8">2,5-diketo-D-gluconic acid reductase B</fullName>
        <ecNumber evidence="8">1.1.1.346</ecNumber>
    </submittedName>
</protein>